<dbReference type="EMBL" id="BAUW01000131">
    <property type="protein sequence ID" value="GAE48134.1"/>
    <property type="molecule type" value="Genomic_DNA"/>
</dbReference>
<name>W4RWV8_9BACI</name>
<evidence type="ECO:0000313" key="1">
    <source>
        <dbReference type="EMBL" id="GAE48134.1"/>
    </source>
</evidence>
<dbReference type="Proteomes" id="UP000018949">
    <property type="component" value="Unassembled WGS sequence"/>
</dbReference>
<organism evidence="1 2">
    <name type="scientific">Mesobacillus boroniphilus JCM 21738</name>
    <dbReference type="NCBI Taxonomy" id="1294265"/>
    <lineage>
        <taxon>Bacteria</taxon>
        <taxon>Bacillati</taxon>
        <taxon>Bacillota</taxon>
        <taxon>Bacilli</taxon>
        <taxon>Bacillales</taxon>
        <taxon>Bacillaceae</taxon>
        <taxon>Mesobacillus</taxon>
    </lineage>
</organism>
<gene>
    <name evidence="1" type="ORF">JCM21738_5214</name>
</gene>
<proteinExistence type="predicted"/>
<accession>W4RWV8</accession>
<sequence>MNKIESMKSKIITYTTDLSLSFKGIENPWDTIPLYHGTTSKYLNDILRNGIVPRKNSAHHNFQESPSNEHLVYLSNKWHYWYAYHSNKESIIRKVGQKRYETESIGALWNETNDFPIYVCCDIPKELLTLDEDVVYQFDVKHKINSGFIKEPSDISISDCLAQGTIASLKEIDPIYINEIVILGSPEYRDELLEGQYGAEANNWFNGWGLGDMTRADLSTLELMKYHNQIEVLEYEYPADKNNLVENIVLLGDNLIISFKS</sequence>
<keyword evidence="2" id="KW-1185">Reference proteome</keyword>
<comment type="caution">
    <text evidence="1">The sequence shown here is derived from an EMBL/GenBank/DDBJ whole genome shotgun (WGS) entry which is preliminary data.</text>
</comment>
<evidence type="ECO:0000313" key="2">
    <source>
        <dbReference type="Proteomes" id="UP000018949"/>
    </source>
</evidence>
<dbReference type="AlphaFoldDB" id="W4RWV8"/>
<reference evidence="1 2" key="1">
    <citation type="submission" date="2013-12" db="EMBL/GenBank/DDBJ databases">
        <title>NBRP : Genome information of microbial organism related human and environment.</title>
        <authorList>
            <person name="Hattori M."/>
            <person name="Oshima K."/>
            <person name="Inaba H."/>
            <person name="Suda W."/>
            <person name="Sakamoto M."/>
            <person name="Iino T."/>
            <person name="Kitahara M."/>
            <person name="Oshida Y."/>
            <person name="Iida T."/>
            <person name="Kudo T."/>
            <person name="Itoh T."/>
            <person name="Ahmed I."/>
            <person name="Ohkuma M."/>
        </authorList>
    </citation>
    <scope>NUCLEOTIDE SEQUENCE [LARGE SCALE GENOMIC DNA]</scope>
    <source>
        <strain evidence="1 2">JCM 21738</strain>
    </source>
</reference>
<dbReference type="RefSeq" id="WP_023626591.1">
    <property type="nucleotide sequence ID" value="NZ_BAUW01000131.1"/>
</dbReference>
<protein>
    <submittedName>
        <fullName evidence="1">Uncharacterized protein</fullName>
    </submittedName>
</protein>